<keyword evidence="4 5" id="KW-0472">Membrane</keyword>
<sequence length="128" mass="14088">MLTATPLYAGLITLLFLWLSFRVVGSRRSQKISVGDGGDALVMQRMRAQANCAEYAPLGIILLALAELQGMPVWLVHVFGLMLLAGRVVHAYGFSVTPQVFKARVWGMYLTIAMLAFMALANIFHALF</sequence>
<comment type="subcellular location">
    <subcellularLocation>
        <location evidence="1">Membrane</location>
    </subcellularLocation>
</comment>
<organism evidence="6 7">
    <name type="scientific">Primorskyibacter sedentarius</name>
    <dbReference type="NCBI Taxonomy" id="745311"/>
    <lineage>
        <taxon>Bacteria</taxon>
        <taxon>Pseudomonadati</taxon>
        <taxon>Pseudomonadota</taxon>
        <taxon>Alphaproteobacteria</taxon>
        <taxon>Rhodobacterales</taxon>
        <taxon>Roseobacteraceae</taxon>
        <taxon>Primorskyibacter</taxon>
    </lineage>
</organism>
<dbReference type="EMBL" id="SLZU01000001">
    <property type="protein sequence ID" value="TCS67173.1"/>
    <property type="molecule type" value="Genomic_DNA"/>
</dbReference>
<evidence type="ECO:0000256" key="2">
    <source>
        <dbReference type="ARBA" id="ARBA00022692"/>
    </source>
</evidence>
<evidence type="ECO:0008006" key="8">
    <source>
        <dbReference type="Google" id="ProtNLM"/>
    </source>
</evidence>
<dbReference type="PANTHER" id="PTHR35814">
    <property type="match status" value="1"/>
</dbReference>
<evidence type="ECO:0000256" key="4">
    <source>
        <dbReference type="ARBA" id="ARBA00023136"/>
    </source>
</evidence>
<feature type="transmembrane region" description="Helical" evidence="5">
    <location>
        <begin position="74"/>
        <end position="94"/>
    </location>
</feature>
<feature type="transmembrane region" description="Helical" evidence="5">
    <location>
        <begin position="106"/>
        <end position="127"/>
    </location>
</feature>
<dbReference type="PANTHER" id="PTHR35814:SF1">
    <property type="entry name" value="GLUTATHIONE S-TRANSFERASE-RELATED"/>
    <property type="match status" value="1"/>
</dbReference>
<keyword evidence="2 5" id="KW-0812">Transmembrane</keyword>
<dbReference type="Proteomes" id="UP000295696">
    <property type="component" value="Unassembled WGS sequence"/>
</dbReference>
<reference evidence="6 7" key="1">
    <citation type="submission" date="2019-03" db="EMBL/GenBank/DDBJ databases">
        <title>Genomic Encyclopedia of Type Strains, Phase IV (KMG-IV): sequencing the most valuable type-strain genomes for metagenomic binning, comparative biology and taxonomic classification.</title>
        <authorList>
            <person name="Goeker M."/>
        </authorList>
    </citation>
    <scope>NUCLEOTIDE SEQUENCE [LARGE SCALE GENOMIC DNA]</scope>
    <source>
        <strain evidence="6 7">DSM 104836</strain>
    </source>
</reference>
<protein>
    <recommendedName>
        <fullName evidence="8">MAPEG family protein</fullName>
    </recommendedName>
</protein>
<evidence type="ECO:0000313" key="6">
    <source>
        <dbReference type="EMBL" id="TCS67173.1"/>
    </source>
</evidence>
<dbReference type="AlphaFoldDB" id="A0A4R3JLH7"/>
<dbReference type="Gene3D" id="1.20.120.550">
    <property type="entry name" value="Membrane associated eicosanoid/glutathione metabolism-like domain"/>
    <property type="match status" value="1"/>
</dbReference>
<evidence type="ECO:0000256" key="5">
    <source>
        <dbReference type="SAM" id="Phobius"/>
    </source>
</evidence>
<name>A0A4R3JLH7_9RHOB</name>
<feature type="transmembrane region" description="Helical" evidence="5">
    <location>
        <begin position="6"/>
        <end position="24"/>
    </location>
</feature>
<keyword evidence="3 5" id="KW-1133">Transmembrane helix</keyword>
<comment type="caution">
    <text evidence="6">The sequence shown here is derived from an EMBL/GenBank/DDBJ whole genome shotgun (WGS) entry which is preliminary data.</text>
</comment>
<keyword evidence="7" id="KW-1185">Reference proteome</keyword>
<gene>
    <name evidence="6" type="ORF">EDD52_101268</name>
</gene>
<evidence type="ECO:0000256" key="1">
    <source>
        <dbReference type="ARBA" id="ARBA00004370"/>
    </source>
</evidence>
<dbReference type="Pfam" id="PF01124">
    <property type="entry name" value="MAPEG"/>
    <property type="match status" value="1"/>
</dbReference>
<evidence type="ECO:0000256" key="3">
    <source>
        <dbReference type="ARBA" id="ARBA00022989"/>
    </source>
</evidence>
<evidence type="ECO:0000313" key="7">
    <source>
        <dbReference type="Proteomes" id="UP000295696"/>
    </source>
</evidence>
<proteinExistence type="predicted"/>
<dbReference type="OrthoDB" id="7619858at2"/>
<accession>A0A4R3JLH7</accession>
<dbReference type="InterPro" id="IPR023352">
    <property type="entry name" value="MAPEG-like_dom_sf"/>
</dbReference>
<dbReference type="SUPFAM" id="SSF161084">
    <property type="entry name" value="MAPEG domain-like"/>
    <property type="match status" value="1"/>
</dbReference>
<dbReference type="InterPro" id="IPR001129">
    <property type="entry name" value="Membr-assoc_MAPEG"/>
</dbReference>
<dbReference type="GO" id="GO:0016020">
    <property type="term" value="C:membrane"/>
    <property type="evidence" value="ECO:0007669"/>
    <property type="project" value="UniProtKB-SubCell"/>
</dbReference>
<dbReference type="RefSeq" id="WP_132241219.1">
    <property type="nucleotide sequence ID" value="NZ_SLZU01000001.1"/>
</dbReference>